<feature type="signal peptide" evidence="1">
    <location>
        <begin position="1"/>
        <end position="28"/>
    </location>
</feature>
<dbReference type="Proteomes" id="UP000586305">
    <property type="component" value="Unassembled WGS sequence"/>
</dbReference>
<dbReference type="RefSeq" id="WP_171627211.1">
    <property type="nucleotide sequence ID" value="NZ_JABBPG010000008.1"/>
</dbReference>
<accession>A0A849VKB6</accession>
<keyword evidence="3" id="KW-1185">Reference proteome</keyword>
<dbReference type="EMBL" id="JABBPG010000008">
    <property type="protein sequence ID" value="NOU52151.1"/>
    <property type="molecule type" value="Genomic_DNA"/>
</dbReference>
<evidence type="ECO:0000313" key="2">
    <source>
        <dbReference type="EMBL" id="NOU52151.1"/>
    </source>
</evidence>
<proteinExistence type="predicted"/>
<sequence>MNTYHFGHIFKKMALPLVASLTALPTFAGPSEWFDANSNFATLDSGASQVRFSVQYPQLGGGNCGIGIALNGFNSHEYYYKQLLEHIDVKSIYLTDQGTYELLPTSVSRDGILYAFNYFNQYYMTFVTISTKDGSTFGEVFERLPTINNIHAITGAVTCQQLDDAKQN</sequence>
<organism evidence="2 3">
    <name type="scientific">Pseudoalteromonas caenipelagi</name>
    <dbReference type="NCBI Taxonomy" id="2726988"/>
    <lineage>
        <taxon>Bacteria</taxon>
        <taxon>Pseudomonadati</taxon>
        <taxon>Pseudomonadota</taxon>
        <taxon>Gammaproteobacteria</taxon>
        <taxon>Alteromonadales</taxon>
        <taxon>Pseudoalteromonadaceae</taxon>
        <taxon>Pseudoalteromonas</taxon>
    </lineage>
</organism>
<protein>
    <submittedName>
        <fullName evidence="2">Uncharacterized protein</fullName>
    </submittedName>
</protein>
<reference evidence="2 3" key="1">
    <citation type="submission" date="2020-04" db="EMBL/GenBank/DDBJ databases">
        <title>Pseudoalteromonas caenipelagi sp. nov., isolated from a tidal flat.</title>
        <authorList>
            <person name="Park S."/>
            <person name="Yoon J.-H."/>
        </authorList>
    </citation>
    <scope>NUCLEOTIDE SEQUENCE [LARGE SCALE GENOMIC DNA]</scope>
    <source>
        <strain evidence="2 3">JBTF-M23</strain>
    </source>
</reference>
<name>A0A849VKB6_9GAMM</name>
<comment type="caution">
    <text evidence="2">The sequence shown here is derived from an EMBL/GenBank/DDBJ whole genome shotgun (WGS) entry which is preliminary data.</text>
</comment>
<keyword evidence="1" id="KW-0732">Signal</keyword>
<evidence type="ECO:0000256" key="1">
    <source>
        <dbReference type="SAM" id="SignalP"/>
    </source>
</evidence>
<gene>
    <name evidence="2" type="ORF">HG263_16605</name>
</gene>
<dbReference type="AlphaFoldDB" id="A0A849VKB6"/>
<evidence type="ECO:0000313" key="3">
    <source>
        <dbReference type="Proteomes" id="UP000586305"/>
    </source>
</evidence>
<feature type="chain" id="PRO_5032646811" evidence="1">
    <location>
        <begin position="29"/>
        <end position="168"/>
    </location>
</feature>